<evidence type="ECO:0000313" key="2">
    <source>
        <dbReference type="EMBL" id="RAK55710.1"/>
    </source>
</evidence>
<keyword evidence="3" id="KW-1185">Reference proteome</keyword>
<accession>A0A328ALI6</accession>
<feature type="chain" id="PRO_5016241854" evidence="1">
    <location>
        <begin position="25"/>
        <end position="252"/>
    </location>
</feature>
<dbReference type="RefSeq" id="WP_111529458.1">
    <property type="nucleotide sequence ID" value="NZ_JBHRSG010000003.1"/>
</dbReference>
<comment type="caution">
    <text evidence="2">The sequence shown here is derived from an EMBL/GenBank/DDBJ whole genome shotgun (WGS) entry which is preliminary data.</text>
</comment>
<proteinExistence type="predicted"/>
<name>A0A328ALI6_9CAUL</name>
<dbReference type="EMBL" id="QFYQ01000001">
    <property type="protein sequence ID" value="RAK55710.1"/>
    <property type="molecule type" value="Genomic_DNA"/>
</dbReference>
<sequence length="252" mass="26604">MGRAGLAAAAIVAATMGWAGAASAAPGLANQVYSPYVKNGVTEVEVRGGRLTGGDENGDSAAVVELEHGFSDRLSLAVLGEFEDEPGDGRKLDSIAVEGVAYLGQLPGTGVDVGAYLEYEQRIHNESGKLEGKILLARQFGPVHGLLNLIAEQALTDRPGEGATEFGYAAQGTLDAGRHVQVGLQAFGDLGTNRAFGGRQAHFLGPMARWEGRPAWAKGELEFEAAYLLPVGEARHATDGQVRFALEWEKRF</sequence>
<feature type="signal peptide" evidence="1">
    <location>
        <begin position="1"/>
        <end position="24"/>
    </location>
</feature>
<organism evidence="2 3">
    <name type="scientific">Phenylobacterium soli</name>
    <dbReference type="NCBI Taxonomy" id="2170551"/>
    <lineage>
        <taxon>Bacteria</taxon>
        <taxon>Pseudomonadati</taxon>
        <taxon>Pseudomonadota</taxon>
        <taxon>Alphaproteobacteria</taxon>
        <taxon>Caulobacterales</taxon>
        <taxon>Caulobacteraceae</taxon>
        <taxon>Phenylobacterium</taxon>
    </lineage>
</organism>
<reference evidence="3" key="1">
    <citation type="submission" date="2018-05" db="EMBL/GenBank/DDBJ databases">
        <authorList>
            <person name="Li X."/>
        </authorList>
    </citation>
    <scope>NUCLEOTIDE SEQUENCE [LARGE SCALE GENOMIC DNA]</scope>
    <source>
        <strain evidence="3">LX32</strain>
    </source>
</reference>
<gene>
    <name evidence="2" type="ORF">DJ017_14930</name>
</gene>
<evidence type="ECO:0000256" key="1">
    <source>
        <dbReference type="SAM" id="SignalP"/>
    </source>
</evidence>
<dbReference type="OrthoDB" id="7506571at2"/>
<keyword evidence="1" id="KW-0732">Signal</keyword>
<dbReference type="Proteomes" id="UP000249254">
    <property type="component" value="Unassembled WGS sequence"/>
</dbReference>
<protein>
    <submittedName>
        <fullName evidence="2">Uncharacterized protein</fullName>
    </submittedName>
</protein>
<evidence type="ECO:0000313" key="3">
    <source>
        <dbReference type="Proteomes" id="UP000249254"/>
    </source>
</evidence>
<dbReference type="AlphaFoldDB" id="A0A328ALI6"/>